<feature type="region of interest" description="Disordered" evidence="1">
    <location>
        <begin position="463"/>
        <end position="501"/>
    </location>
</feature>
<proteinExistence type="predicted"/>
<feature type="region of interest" description="Disordered" evidence="1">
    <location>
        <begin position="294"/>
        <end position="322"/>
    </location>
</feature>
<feature type="compositionally biased region" description="Polar residues" evidence="1">
    <location>
        <begin position="303"/>
        <end position="322"/>
    </location>
</feature>
<evidence type="ECO:0000313" key="4">
    <source>
        <dbReference type="Proteomes" id="UP001063166"/>
    </source>
</evidence>
<organism evidence="3 4">
    <name type="scientific">Lyophyllum shimeji</name>
    <name type="common">Hon-shimeji</name>
    <name type="synonym">Tricholoma shimeji</name>
    <dbReference type="NCBI Taxonomy" id="47721"/>
    <lineage>
        <taxon>Eukaryota</taxon>
        <taxon>Fungi</taxon>
        <taxon>Dikarya</taxon>
        <taxon>Basidiomycota</taxon>
        <taxon>Agaricomycotina</taxon>
        <taxon>Agaricomycetes</taxon>
        <taxon>Agaricomycetidae</taxon>
        <taxon>Agaricales</taxon>
        <taxon>Tricholomatineae</taxon>
        <taxon>Lyophyllaceae</taxon>
        <taxon>Lyophyllum</taxon>
    </lineage>
</organism>
<accession>A0A9P3UU72</accession>
<feature type="compositionally biased region" description="Basic residues" evidence="1">
    <location>
        <begin position="472"/>
        <end position="481"/>
    </location>
</feature>
<keyword evidence="2" id="KW-0472">Membrane</keyword>
<dbReference type="Gene3D" id="2.60.120.260">
    <property type="entry name" value="Galactose-binding domain-like"/>
    <property type="match status" value="2"/>
</dbReference>
<feature type="compositionally biased region" description="Basic and acidic residues" evidence="1">
    <location>
        <begin position="551"/>
        <end position="564"/>
    </location>
</feature>
<comment type="caution">
    <text evidence="3">The sequence shown here is derived from an EMBL/GenBank/DDBJ whole genome shotgun (WGS) entry which is preliminary data.</text>
</comment>
<protein>
    <submittedName>
        <fullName evidence="3">Uncharacterized protein</fullName>
    </submittedName>
</protein>
<keyword evidence="2" id="KW-1133">Transmembrane helix</keyword>
<dbReference type="Proteomes" id="UP001063166">
    <property type="component" value="Unassembled WGS sequence"/>
</dbReference>
<evidence type="ECO:0000256" key="2">
    <source>
        <dbReference type="SAM" id="Phobius"/>
    </source>
</evidence>
<evidence type="ECO:0000256" key="1">
    <source>
        <dbReference type="SAM" id="MobiDB-lite"/>
    </source>
</evidence>
<dbReference type="EMBL" id="BRPK01000017">
    <property type="protein sequence ID" value="GLB44425.1"/>
    <property type="molecule type" value="Genomic_DNA"/>
</dbReference>
<dbReference type="AlphaFoldDB" id="A0A9P3UU72"/>
<dbReference type="OrthoDB" id="2756615at2759"/>
<sequence length="579" mass="61195">MASIILDDSTAGLSLGGGDWKRVQAGRYFGGSTIYAAFAVDRANGGDSGTYGSLSVTFQGTSISFHGNTPASSNSQNFFVSIDGGTPYETTCSDPTPQTNTQWYQSPILEEGTHTVAITHIAGTALDYMVVAAGPDTHLSGQQVIVDDDDREITYSGSWSRETGRMSSTQSRVGVQPYGNATHRSSTPGSSATFQFTGTAVEVYSIFDFSRLGNLGLTFTVDSTSIQESYSITPSTSEVVSGVSRRENYLLFSSPSLAPGDHTLKVELTSNTNQVALVLDYIVYKASLDTLAENSPGEGGSGTNSPTGLPSPAATSESSNGQASATTVTTIISGSPVVISGSLTVPGGVTTSVFVVPPVTGRPPAVNQSIRLDAVIGGVIGAVALLVLVLVSLLLFCRRKAKTLLISDVPASSPPQTSSRAGLLPVVPFTDAHPSPSFSEPKSAALTLLMTSTTASYPSSGAIGSEVGCLRQHPRGSKNARPRTPCSSSQPEQKQSLDARAMDQSGAIFRTRMQRLQDLVVELNRRITEEGEESRQVAELRERILVLTREDAESREGARMRESEMAVPPPYEPREIPFQ</sequence>
<name>A0A9P3UU72_LYOSH</name>
<feature type="transmembrane region" description="Helical" evidence="2">
    <location>
        <begin position="374"/>
        <end position="397"/>
    </location>
</feature>
<keyword evidence="4" id="KW-1185">Reference proteome</keyword>
<gene>
    <name evidence="3" type="ORF">LshimejAT787_1700520</name>
</gene>
<feature type="region of interest" description="Disordered" evidence="1">
    <location>
        <begin position="551"/>
        <end position="579"/>
    </location>
</feature>
<keyword evidence="2" id="KW-0812">Transmembrane</keyword>
<feature type="compositionally biased region" description="Polar residues" evidence="1">
    <location>
        <begin position="485"/>
        <end position="494"/>
    </location>
</feature>
<reference evidence="3" key="1">
    <citation type="submission" date="2022-07" db="EMBL/GenBank/DDBJ databases">
        <title>The genome of Lyophyllum shimeji provides insight into the initial evolution of ectomycorrhizal fungal genome.</title>
        <authorList>
            <person name="Kobayashi Y."/>
            <person name="Shibata T."/>
            <person name="Hirakawa H."/>
            <person name="Shigenobu S."/>
            <person name="Nishiyama T."/>
            <person name="Yamada A."/>
            <person name="Hasebe M."/>
            <person name="Kawaguchi M."/>
        </authorList>
    </citation>
    <scope>NUCLEOTIDE SEQUENCE</scope>
    <source>
        <strain evidence="3">AT787</strain>
    </source>
</reference>
<evidence type="ECO:0000313" key="3">
    <source>
        <dbReference type="EMBL" id="GLB44425.1"/>
    </source>
</evidence>